<dbReference type="EMBL" id="RSMR01000037">
    <property type="protein sequence ID" value="MIK94399.1"/>
    <property type="molecule type" value="Genomic_DNA"/>
</dbReference>
<gene>
    <name evidence="2" type="ORF">KO51_23560</name>
    <name evidence="1" type="ORF">NL99_18475</name>
</gene>
<accession>A0A3R0CBW0</accession>
<dbReference type="Proteomes" id="UP000885283">
    <property type="component" value="Unassembled WGS sequence"/>
</dbReference>
<organism evidence="2">
    <name type="scientific">Salmonella enterica</name>
    <name type="common">Salmonella choleraesuis</name>
    <dbReference type="NCBI Taxonomy" id="28901"/>
    <lineage>
        <taxon>Bacteria</taxon>
        <taxon>Pseudomonadati</taxon>
        <taxon>Pseudomonadota</taxon>
        <taxon>Gammaproteobacteria</taxon>
        <taxon>Enterobacterales</taxon>
        <taxon>Enterobacteriaceae</taxon>
        <taxon>Salmonella</taxon>
    </lineage>
</organism>
<sequence>MIILFNVIFRILHMLMVLMPSQNAFKIWLRQMAEDVLLMEHVAADIRLAGELFRLKSRYSGGGIASAELIAERILHSAAYRLGRAIFHGLPSRWPVWMIHELERRGAFIEEAFWCEGRSYGYQDACDYDC</sequence>
<protein>
    <submittedName>
        <fullName evidence="2">Uncharacterized protein</fullName>
    </submittedName>
</protein>
<reference evidence="2" key="1">
    <citation type="submission" date="2018-08" db="EMBL/GenBank/DDBJ databases">
        <authorList>
            <consortium name="GenomeTrakr network: Whole genome sequencing for foodborne pathogen traceback"/>
        </authorList>
    </citation>
    <scope>NUCLEOTIDE SEQUENCE [LARGE SCALE GENOMIC DNA]</scope>
    <source>
        <strain evidence="2">FLUFL-1338</strain>
        <strain evidence="1">FLUFL-367</strain>
    </source>
</reference>
<dbReference type="EMBL" id="AAACVH010000034">
    <property type="protein sequence ID" value="EAA8666927.1"/>
    <property type="molecule type" value="Genomic_DNA"/>
</dbReference>
<name>A0A3R0CBW0_SALER</name>
<evidence type="ECO:0000313" key="1">
    <source>
        <dbReference type="EMBL" id="EAA8666927.1"/>
    </source>
</evidence>
<dbReference type="AlphaFoldDB" id="A0A3R0CBW0"/>
<dbReference type="Proteomes" id="UP000839834">
    <property type="component" value="Unassembled WGS sequence"/>
</dbReference>
<comment type="caution">
    <text evidence="2">The sequence shown here is derived from an EMBL/GenBank/DDBJ whole genome shotgun (WGS) entry which is preliminary data.</text>
</comment>
<proteinExistence type="predicted"/>
<evidence type="ECO:0000313" key="2">
    <source>
        <dbReference type="EMBL" id="MIK94399.1"/>
    </source>
</evidence>